<evidence type="ECO:0000313" key="20">
    <source>
        <dbReference type="Proteomes" id="UP001501343"/>
    </source>
</evidence>
<evidence type="ECO:0000256" key="5">
    <source>
        <dbReference type="ARBA" id="ARBA00012286"/>
    </source>
</evidence>
<dbReference type="RefSeq" id="WP_248146374.1">
    <property type="nucleotide sequence ID" value="NZ_BAAAOF010000002.1"/>
</dbReference>
<evidence type="ECO:0000256" key="16">
    <source>
        <dbReference type="SAM" id="MobiDB-lite"/>
    </source>
</evidence>
<keyword evidence="9 15" id="KW-0436">Ligase</keyword>
<feature type="domain" description="Arginosuccinate synthase-like N-terminal" evidence="17">
    <location>
        <begin position="14"/>
        <end position="161"/>
    </location>
</feature>
<evidence type="ECO:0000256" key="2">
    <source>
        <dbReference type="ARBA" id="ARBA00004967"/>
    </source>
</evidence>
<comment type="catalytic activity">
    <reaction evidence="14 15">
        <text>L-citrulline + L-aspartate + ATP = 2-(N(omega)-L-arginino)succinate + AMP + diphosphate + H(+)</text>
        <dbReference type="Rhea" id="RHEA:10932"/>
        <dbReference type="ChEBI" id="CHEBI:15378"/>
        <dbReference type="ChEBI" id="CHEBI:29991"/>
        <dbReference type="ChEBI" id="CHEBI:30616"/>
        <dbReference type="ChEBI" id="CHEBI:33019"/>
        <dbReference type="ChEBI" id="CHEBI:57472"/>
        <dbReference type="ChEBI" id="CHEBI:57743"/>
        <dbReference type="ChEBI" id="CHEBI:456215"/>
        <dbReference type="EC" id="6.3.4.5"/>
    </reaction>
</comment>
<comment type="pathway">
    <text evidence="2 15">Amino-acid biosynthesis; L-arginine biosynthesis; L-arginine from L-ornithine and carbamoyl phosphate: step 2/3.</text>
</comment>
<comment type="caution">
    <text evidence="15">Lacks conserved residue(s) required for the propagation of feature annotation.</text>
</comment>
<dbReference type="InterPro" id="IPR001518">
    <property type="entry name" value="Arginosuc_synth"/>
</dbReference>
<evidence type="ECO:0000259" key="17">
    <source>
        <dbReference type="Pfam" id="PF00764"/>
    </source>
</evidence>
<evidence type="ECO:0000256" key="15">
    <source>
        <dbReference type="HAMAP-Rule" id="MF_00581"/>
    </source>
</evidence>
<feature type="region of interest" description="Disordered" evidence="16">
    <location>
        <begin position="458"/>
        <end position="479"/>
    </location>
</feature>
<organism evidence="19 20">
    <name type="scientific">Microbacterium aoyamense</name>
    <dbReference type="NCBI Taxonomy" id="344166"/>
    <lineage>
        <taxon>Bacteria</taxon>
        <taxon>Bacillati</taxon>
        <taxon>Actinomycetota</taxon>
        <taxon>Actinomycetes</taxon>
        <taxon>Micrococcales</taxon>
        <taxon>Microbacteriaceae</taxon>
        <taxon>Microbacterium</taxon>
    </lineage>
</organism>
<dbReference type="Gene3D" id="1.10.287.400">
    <property type="match status" value="1"/>
</dbReference>
<gene>
    <name evidence="15 19" type="primary">argG</name>
    <name evidence="19" type="ORF">GCM10009775_12030</name>
</gene>
<reference evidence="19 20" key="1">
    <citation type="journal article" date="2019" name="Int. J. Syst. Evol. Microbiol.">
        <title>The Global Catalogue of Microorganisms (GCM) 10K type strain sequencing project: providing services to taxonomists for standard genome sequencing and annotation.</title>
        <authorList>
            <consortium name="The Broad Institute Genomics Platform"/>
            <consortium name="The Broad Institute Genome Sequencing Center for Infectious Disease"/>
            <person name="Wu L."/>
            <person name="Ma J."/>
        </authorList>
    </citation>
    <scope>NUCLEOTIDE SEQUENCE [LARGE SCALE GENOMIC DNA]</scope>
    <source>
        <strain evidence="19 20">JCM 14900</strain>
    </source>
</reference>
<feature type="binding site" evidence="15">
    <location>
        <position position="131"/>
    </location>
    <ligand>
        <name>L-aspartate</name>
        <dbReference type="ChEBI" id="CHEBI:29991"/>
    </ligand>
</feature>
<evidence type="ECO:0000256" key="3">
    <source>
        <dbReference type="ARBA" id="ARBA00009088"/>
    </source>
</evidence>
<evidence type="ECO:0000256" key="1">
    <source>
        <dbReference type="ARBA" id="ARBA00004496"/>
    </source>
</evidence>
<dbReference type="InterPro" id="IPR018223">
    <property type="entry name" value="Arginosuc_synth_CS"/>
</dbReference>
<feature type="binding site" evidence="15">
    <location>
        <position position="131"/>
    </location>
    <ligand>
        <name>ATP</name>
        <dbReference type="ChEBI" id="CHEBI:30616"/>
    </ligand>
</feature>
<dbReference type="CDD" id="cd01999">
    <property type="entry name" value="ASS"/>
    <property type="match status" value="1"/>
</dbReference>
<dbReference type="InterPro" id="IPR048268">
    <property type="entry name" value="Arginosuc_syn_C"/>
</dbReference>
<keyword evidence="11 15" id="KW-0547">Nucleotide-binding</keyword>
<evidence type="ECO:0000259" key="18">
    <source>
        <dbReference type="Pfam" id="PF20979"/>
    </source>
</evidence>
<dbReference type="NCBIfam" id="TIGR00032">
    <property type="entry name" value="argG"/>
    <property type="match status" value="1"/>
</dbReference>
<dbReference type="EMBL" id="BAAAOF010000002">
    <property type="protein sequence ID" value="GAA1921153.1"/>
    <property type="molecule type" value="Genomic_DNA"/>
</dbReference>
<keyword evidence="7 15" id="KW-0963">Cytoplasm</keyword>
<sequence>MSKVLQSLPIGERVGIAFSGGLDTSVAVAWMRDKGAVPCTYTGDLGQPDEDDIEAIPDRALEYGAEVARLVDCKTALVEEGFVALACGAFHIRSGGKTYFNTTPLGRAVTGTLLVRAMKEDGVDIWGDGSTYKGNDIERFYRYGLLANPALRIYKPWLDADFVTELGGRQEMSEWLVAHGFPYRDSAEKAYSTDANIWGATHEAKTLEHLDVSLETVDPIMGVRFWDPAVEIAAEDVTVTFEGGRPVALNGVTYDPVALVFEANRIGGRHGLGMSDQIENRIIEAKSRGIYEAPGMALLFIAYERLVNGILNEDTLATYHEQGRRLGRLMYEGRWLEPQSLMLRESIQKWVGSTVNGTVTLRLRRGDDWTILDTTSPNLSYGPEKLSMERVGDAAFGPTDRIGQLTMRNLDIADSRSRLEQYAALGLIGGATGALVGRVEAGEASEITEHASDYDAEREELAGATDAANEASAFDLGTD</sequence>
<dbReference type="InterPro" id="IPR014729">
    <property type="entry name" value="Rossmann-like_a/b/a_fold"/>
</dbReference>
<dbReference type="Proteomes" id="UP001501343">
    <property type="component" value="Unassembled WGS sequence"/>
</dbReference>
<keyword evidence="12 15" id="KW-0067">ATP-binding</keyword>
<comment type="subcellular location">
    <subcellularLocation>
        <location evidence="1 15">Cytoplasm</location>
    </subcellularLocation>
</comment>
<feature type="binding site" evidence="15">
    <location>
        <begin position="17"/>
        <end position="25"/>
    </location>
    <ligand>
        <name>ATP</name>
        <dbReference type="ChEBI" id="CHEBI:30616"/>
    </ligand>
</feature>
<dbReference type="SUPFAM" id="SSF52402">
    <property type="entry name" value="Adenine nucleotide alpha hydrolases-like"/>
    <property type="match status" value="1"/>
</dbReference>
<evidence type="ECO:0000256" key="6">
    <source>
        <dbReference type="ARBA" id="ARBA00014810"/>
    </source>
</evidence>
<evidence type="ECO:0000256" key="8">
    <source>
        <dbReference type="ARBA" id="ARBA00022571"/>
    </source>
</evidence>
<feature type="binding site" evidence="15">
    <location>
        <position position="135"/>
    </location>
    <ligand>
        <name>L-citrulline</name>
        <dbReference type="ChEBI" id="CHEBI:57743"/>
    </ligand>
</feature>
<evidence type="ECO:0000256" key="13">
    <source>
        <dbReference type="ARBA" id="ARBA00029916"/>
    </source>
</evidence>
<evidence type="ECO:0000256" key="10">
    <source>
        <dbReference type="ARBA" id="ARBA00022605"/>
    </source>
</evidence>
<evidence type="ECO:0000256" key="14">
    <source>
        <dbReference type="ARBA" id="ARBA00049077"/>
    </source>
</evidence>
<feature type="binding site" evidence="15">
    <location>
        <position position="201"/>
    </location>
    <ligand>
        <name>L-citrulline</name>
        <dbReference type="ChEBI" id="CHEBI:57743"/>
    </ligand>
</feature>
<dbReference type="PANTHER" id="PTHR11587">
    <property type="entry name" value="ARGININOSUCCINATE SYNTHASE"/>
    <property type="match status" value="1"/>
</dbReference>
<feature type="binding site" evidence="15">
    <location>
        <position position="129"/>
    </location>
    <ligand>
        <name>ATP</name>
        <dbReference type="ChEBI" id="CHEBI:30616"/>
    </ligand>
</feature>
<comment type="similarity">
    <text evidence="3 15">Belongs to the argininosuccinate synthase family. Type 2 subfamily.</text>
</comment>
<keyword evidence="20" id="KW-1185">Reference proteome</keyword>
<feature type="binding site" evidence="15">
    <location>
        <position position="192"/>
    </location>
    <ligand>
        <name>L-citrulline</name>
        <dbReference type="ChEBI" id="CHEBI:57743"/>
    </ligand>
</feature>
<dbReference type="HAMAP" id="MF_00581">
    <property type="entry name" value="Arg_succ_synth_type2"/>
    <property type="match status" value="1"/>
</dbReference>
<proteinExistence type="inferred from homology"/>
<feature type="binding site" evidence="15">
    <location>
        <position position="136"/>
    </location>
    <ligand>
        <name>L-aspartate</name>
        <dbReference type="ChEBI" id="CHEBI:29991"/>
    </ligand>
</feature>
<dbReference type="PROSITE" id="PS00565">
    <property type="entry name" value="ARGININOSUCCIN_SYN_2"/>
    <property type="match status" value="1"/>
</dbReference>
<dbReference type="Pfam" id="PF00764">
    <property type="entry name" value="Arginosuc_synth"/>
    <property type="match status" value="1"/>
</dbReference>
<keyword evidence="10 15" id="KW-0028">Amino-acid biosynthesis</keyword>
<evidence type="ECO:0000256" key="4">
    <source>
        <dbReference type="ARBA" id="ARBA00011881"/>
    </source>
</evidence>
<feature type="binding site" evidence="15">
    <location>
        <position position="135"/>
    </location>
    <ligand>
        <name>L-aspartate</name>
        <dbReference type="ChEBI" id="CHEBI:29991"/>
    </ligand>
</feature>
<evidence type="ECO:0000313" key="19">
    <source>
        <dbReference type="EMBL" id="GAA1921153.1"/>
    </source>
</evidence>
<feature type="binding site" evidence="15">
    <location>
        <position position="139"/>
    </location>
    <ligand>
        <name>L-citrulline</name>
        <dbReference type="ChEBI" id="CHEBI:57743"/>
    </ligand>
</feature>
<dbReference type="InterPro" id="IPR024074">
    <property type="entry name" value="AS_cat/multimer_dom_body"/>
</dbReference>
<accession>A0ABN2PGJ6</accession>
<feature type="binding site" evidence="15">
    <location>
        <position position="99"/>
    </location>
    <ligand>
        <name>L-citrulline</name>
        <dbReference type="ChEBI" id="CHEBI:57743"/>
    </ligand>
</feature>
<dbReference type="PANTHER" id="PTHR11587:SF2">
    <property type="entry name" value="ARGININOSUCCINATE SYNTHASE"/>
    <property type="match status" value="1"/>
</dbReference>
<evidence type="ECO:0000256" key="7">
    <source>
        <dbReference type="ARBA" id="ARBA00022490"/>
    </source>
</evidence>
<dbReference type="InterPro" id="IPR023434">
    <property type="entry name" value="Arginosuc_synth_type_1_subfam"/>
</dbReference>
<dbReference type="InterPro" id="IPR048267">
    <property type="entry name" value="Arginosuc_syn_N"/>
</dbReference>
<evidence type="ECO:0000256" key="11">
    <source>
        <dbReference type="ARBA" id="ARBA00022741"/>
    </source>
</evidence>
<dbReference type="EC" id="6.3.4.5" evidence="5 15"/>
<dbReference type="PROSITE" id="PS00564">
    <property type="entry name" value="ARGININOSUCCIN_SYN_1"/>
    <property type="match status" value="1"/>
</dbReference>
<dbReference type="InterPro" id="IPR024073">
    <property type="entry name" value="AS_multimer_C_tail"/>
</dbReference>
<feature type="binding site" evidence="15">
    <location>
        <position position="136"/>
    </location>
    <ligand>
        <name>ATP</name>
        <dbReference type="ChEBI" id="CHEBI:30616"/>
    </ligand>
</feature>
<evidence type="ECO:0000256" key="9">
    <source>
        <dbReference type="ARBA" id="ARBA00022598"/>
    </source>
</evidence>
<comment type="subunit">
    <text evidence="4 15">Homotetramer.</text>
</comment>
<protein>
    <recommendedName>
        <fullName evidence="6 15">Argininosuccinate synthase</fullName>
        <ecNumber evidence="5 15">6.3.4.5</ecNumber>
    </recommendedName>
    <alternativeName>
        <fullName evidence="13 15">Citrulline--aspartate ligase</fullName>
    </alternativeName>
</protein>
<evidence type="ECO:0000256" key="12">
    <source>
        <dbReference type="ARBA" id="ARBA00022840"/>
    </source>
</evidence>
<name>A0ABN2PGJ6_9MICO</name>
<feature type="binding site" evidence="15">
    <location>
        <position position="279"/>
    </location>
    <ligand>
        <name>L-citrulline</name>
        <dbReference type="ChEBI" id="CHEBI:57743"/>
    </ligand>
</feature>
<feature type="binding site" evidence="15">
    <location>
        <position position="194"/>
    </location>
    <ligand>
        <name>ATP</name>
        <dbReference type="ChEBI" id="CHEBI:30616"/>
    </ligand>
</feature>
<dbReference type="SUPFAM" id="SSF69864">
    <property type="entry name" value="Argininosuccinate synthetase, C-terminal domain"/>
    <property type="match status" value="1"/>
</dbReference>
<dbReference type="InterPro" id="IPR023437">
    <property type="entry name" value="Arg_succ_synth_type2_subfam"/>
</dbReference>
<dbReference type="Gene3D" id="3.90.1260.10">
    <property type="entry name" value="Argininosuccinate synthetase, chain A, domain 2"/>
    <property type="match status" value="1"/>
</dbReference>
<feature type="binding site" evidence="15">
    <location>
        <position position="203"/>
    </location>
    <ligand>
        <name>L-citrulline</name>
        <dbReference type="ChEBI" id="CHEBI:57743"/>
    </ligand>
</feature>
<feature type="domain" description="Arginosuccinate synthase C-terminal" evidence="18">
    <location>
        <begin position="191"/>
        <end position="406"/>
    </location>
</feature>
<dbReference type="Pfam" id="PF20979">
    <property type="entry name" value="Arginosuc_syn_C"/>
    <property type="match status" value="1"/>
</dbReference>
<keyword evidence="8 15" id="KW-0055">Arginine biosynthesis</keyword>
<comment type="caution">
    <text evidence="19">The sequence shown here is derived from an EMBL/GenBank/DDBJ whole genome shotgun (WGS) entry which is preliminary data.</text>
</comment>
<dbReference type="NCBIfam" id="NF003779">
    <property type="entry name" value="PRK05370.1"/>
    <property type="match status" value="1"/>
</dbReference>
<dbReference type="Gene3D" id="3.40.50.620">
    <property type="entry name" value="HUPs"/>
    <property type="match status" value="1"/>
</dbReference>